<dbReference type="AlphaFoldDB" id="A0A0G0N8W4"/>
<feature type="transmembrane region" description="Helical" evidence="1">
    <location>
        <begin position="114"/>
        <end position="131"/>
    </location>
</feature>
<dbReference type="Proteomes" id="UP000034498">
    <property type="component" value="Unassembled WGS sequence"/>
</dbReference>
<sequence length="276" mass="31433">MFALVAALAQVGGILIDKIILTRRQMEIRVYVPILFLFLVISTGILYPYLGKINSEAFQPYYLFLFFLMLVVAIFWNIFYYRGVQSEKVHDYEIPLLTILLATIFLKGERNVHIFIAAIIAGIALVTAHLRKAHLEVSSGTKNLVLAVILMSVELIILDILLKVYSPVALYFFRTGLIFIFFYFYFRPYLNKVSPANMGLIISTAFLGTLQMITKFYGFQQYQQYGVVYTSLVLILSPVIVYIGSTIFLHEKIKFKTVVSLIVILAAIVYATIFGK</sequence>
<organism evidence="3 4">
    <name type="scientific">Berkelbacteria bacterium GW2011_GWB1_38_5</name>
    <dbReference type="NCBI Taxonomy" id="1618336"/>
    <lineage>
        <taxon>Bacteria</taxon>
        <taxon>Candidatus Berkelbacteria</taxon>
    </lineage>
</organism>
<feature type="transmembrane region" description="Helical" evidence="1">
    <location>
        <begin position="143"/>
        <end position="162"/>
    </location>
</feature>
<dbReference type="InterPro" id="IPR037185">
    <property type="entry name" value="EmrE-like"/>
</dbReference>
<accession>A0A0G0N8W4</accession>
<evidence type="ECO:0000256" key="1">
    <source>
        <dbReference type="SAM" id="Phobius"/>
    </source>
</evidence>
<dbReference type="Pfam" id="PF00892">
    <property type="entry name" value="EamA"/>
    <property type="match status" value="1"/>
</dbReference>
<name>A0A0G0N8W4_9BACT</name>
<proteinExistence type="predicted"/>
<gene>
    <name evidence="3" type="ORF">US94_C0033G0014</name>
</gene>
<dbReference type="GO" id="GO:0016020">
    <property type="term" value="C:membrane"/>
    <property type="evidence" value="ECO:0007669"/>
    <property type="project" value="InterPro"/>
</dbReference>
<feature type="transmembrane region" description="Helical" evidence="1">
    <location>
        <begin position="255"/>
        <end position="273"/>
    </location>
</feature>
<keyword evidence="1" id="KW-0812">Transmembrane</keyword>
<dbReference type="SUPFAM" id="SSF103481">
    <property type="entry name" value="Multidrug resistance efflux transporter EmrE"/>
    <property type="match status" value="1"/>
</dbReference>
<evidence type="ECO:0000313" key="3">
    <source>
        <dbReference type="EMBL" id="KKQ73571.1"/>
    </source>
</evidence>
<protein>
    <recommendedName>
        <fullName evidence="2">EamA domain-containing protein</fullName>
    </recommendedName>
</protein>
<feature type="domain" description="EamA" evidence="2">
    <location>
        <begin position="144"/>
        <end position="270"/>
    </location>
</feature>
<reference evidence="3 4" key="1">
    <citation type="journal article" date="2015" name="Nature">
        <title>rRNA introns, odd ribosomes, and small enigmatic genomes across a large radiation of phyla.</title>
        <authorList>
            <person name="Brown C.T."/>
            <person name="Hug L.A."/>
            <person name="Thomas B.C."/>
            <person name="Sharon I."/>
            <person name="Castelle C.J."/>
            <person name="Singh A."/>
            <person name="Wilkins M.J."/>
            <person name="Williams K.H."/>
            <person name="Banfield J.F."/>
        </authorList>
    </citation>
    <scope>NUCLEOTIDE SEQUENCE [LARGE SCALE GENOMIC DNA]</scope>
</reference>
<evidence type="ECO:0000313" key="4">
    <source>
        <dbReference type="Proteomes" id="UP000034498"/>
    </source>
</evidence>
<feature type="transmembrane region" description="Helical" evidence="1">
    <location>
        <begin position="168"/>
        <end position="186"/>
    </location>
</feature>
<feature type="transmembrane region" description="Helical" evidence="1">
    <location>
        <begin position="225"/>
        <end position="243"/>
    </location>
</feature>
<comment type="caution">
    <text evidence="3">The sequence shown here is derived from an EMBL/GenBank/DDBJ whole genome shotgun (WGS) entry which is preliminary data.</text>
</comment>
<dbReference type="EMBL" id="LBUX01000033">
    <property type="protein sequence ID" value="KKQ73571.1"/>
    <property type="molecule type" value="Genomic_DNA"/>
</dbReference>
<feature type="transmembrane region" description="Helical" evidence="1">
    <location>
        <begin position="28"/>
        <end position="49"/>
    </location>
</feature>
<dbReference type="STRING" id="1618336.US94_C0033G0014"/>
<keyword evidence="1" id="KW-0472">Membrane</keyword>
<evidence type="ECO:0000259" key="2">
    <source>
        <dbReference type="Pfam" id="PF00892"/>
    </source>
</evidence>
<keyword evidence="1" id="KW-1133">Transmembrane helix</keyword>
<feature type="transmembrane region" description="Helical" evidence="1">
    <location>
        <begin position="61"/>
        <end position="80"/>
    </location>
</feature>
<dbReference type="InterPro" id="IPR000620">
    <property type="entry name" value="EamA_dom"/>
</dbReference>
<feature type="transmembrane region" description="Helical" evidence="1">
    <location>
        <begin position="198"/>
        <end position="219"/>
    </location>
</feature>